<dbReference type="CDD" id="cd13125">
    <property type="entry name" value="MATE_like_10"/>
    <property type="match status" value="1"/>
</dbReference>
<keyword evidence="8" id="KW-1185">Reference proteome</keyword>
<evidence type="ECO:0000256" key="3">
    <source>
        <dbReference type="ARBA" id="ARBA00022692"/>
    </source>
</evidence>
<dbReference type="PANTHER" id="PTHR30250:SF11">
    <property type="entry name" value="O-ANTIGEN TRANSPORTER-RELATED"/>
    <property type="match status" value="1"/>
</dbReference>
<evidence type="ECO:0000313" key="8">
    <source>
        <dbReference type="Proteomes" id="UP000435802"/>
    </source>
</evidence>
<feature type="transmembrane region" description="Helical" evidence="6">
    <location>
        <begin position="192"/>
        <end position="211"/>
    </location>
</feature>
<dbReference type="GO" id="GO:0009246">
    <property type="term" value="P:enterobacterial common antigen biosynthetic process"/>
    <property type="evidence" value="ECO:0007669"/>
    <property type="project" value="InterPro"/>
</dbReference>
<feature type="transmembrane region" description="Helical" evidence="6">
    <location>
        <begin position="18"/>
        <end position="38"/>
    </location>
</feature>
<evidence type="ECO:0000313" key="7">
    <source>
        <dbReference type="EMBL" id="MXN46309.1"/>
    </source>
</evidence>
<name>A0A6N8SBL8_9HYPH</name>
<evidence type="ECO:0000256" key="1">
    <source>
        <dbReference type="ARBA" id="ARBA00004651"/>
    </source>
</evidence>
<dbReference type="Pfam" id="PF13440">
    <property type="entry name" value="Polysacc_synt_3"/>
    <property type="match status" value="1"/>
</dbReference>
<feature type="transmembrane region" description="Helical" evidence="6">
    <location>
        <begin position="438"/>
        <end position="455"/>
    </location>
</feature>
<comment type="subcellular location">
    <subcellularLocation>
        <location evidence="1">Cell membrane</location>
        <topology evidence="1">Multi-pass membrane protein</topology>
    </subcellularLocation>
</comment>
<keyword evidence="4 6" id="KW-1133">Transmembrane helix</keyword>
<dbReference type="AlphaFoldDB" id="A0A6N8SBL8"/>
<proteinExistence type="predicted"/>
<evidence type="ECO:0000256" key="4">
    <source>
        <dbReference type="ARBA" id="ARBA00022989"/>
    </source>
</evidence>
<gene>
    <name evidence="7" type="ORF">GR138_14025</name>
</gene>
<keyword evidence="2" id="KW-1003">Cell membrane</keyword>
<evidence type="ECO:0000256" key="6">
    <source>
        <dbReference type="SAM" id="Phobius"/>
    </source>
</evidence>
<dbReference type="PANTHER" id="PTHR30250">
    <property type="entry name" value="PST FAMILY PREDICTED COLANIC ACID TRANSPORTER"/>
    <property type="match status" value="1"/>
</dbReference>
<feature type="transmembrane region" description="Helical" evidence="6">
    <location>
        <begin position="351"/>
        <end position="372"/>
    </location>
</feature>
<dbReference type="RefSeq" id="WP_160859852.1">
    <property type="nucleotide sequence ID" value="NZ_WUMK01000005.1"/>
</dbReference>
<feature type="transmembrane region" description="Helical" evidence="6">
    <location>
        <begin position="104"/>
        <end position="127"/>
    </location>
</feature>
<dbReference type="InterPro" id="IPR044550">
    <property type="entry name" value="WzxE"/>
</dbReference>
<keyword evidence="3 6" id="KW-0812">Transmembrane</keyword>
<sequence length="504" mass="53124">MSHPCDASPSEQTTHTQILKSTLLVGASSVVGVAFSIIRNKAVALMLGPEGIGLMGLYSALADMAQNLAGMGVQSSGVRQIAEAAGTNDDETIARTALVLSRTAFVLGAVGALLLVLLAVPLSGLTFGSHQQAGGVALLSLAVALRIVSGGQMALLQGLRRISDIAIVNVAAAFSGTVITIPLIYFFGLNGIVPSLIAVAIVTGLTSWHFRRRVQLPSTGMPPPLFGRESKRLLKLGLVFMASGLLTFGAAYANRLIVLHAAGIASAGFYQAAWAIGGLYAGIVLQAMGTDFYPRLTAVSGNNAECNRLVNEQVQMSLLLAGPGVVATLTFAPFVLQILYSHAFDGATDLLRWICLGMMLRILAWPMGYIVIAKAAEAIFFWTEVAATVVHVGLAFLLVPYFGAAGAGVAFLGLYVWHGILIYALVRRMSGFRWSRENAGIAPLFILACAFVFLATQALPLWQSTATGSAVLLLTGLYSMRKLVRLVPHSSLPSPLKALITRFA</sequence>
<comment type="caution">
    <text evidence="7">The sequence shown here is derived from an EMBL/GenBank/DDBJ whole genome shotgun (WGS) entry which is preliminary data.</text>
</comment>
<feature type="transmembrane region" description="Helical" evidence="6">
    <location>
        <begin position="405"/>
        <end position="426"/>
    </location>
</feature>
<keyword evidence="5 6" id="KW-0472">Membrane</keyword>
<dbReference type="InterPro" id="IPR050833">
    <property type="entry name" value="Poly_Biosynth_Transport"/>
</dbReference>
<dbReference type="EMBL" id="WUMK01000005">
    <property type="protein sequence ID" value="MXN46309.1"/>
    <property type="molecule type" value="Genomic_DNA"/>
</dbReference>
<feature type="transmembrane region" description="Helical" evidence="6">
    <location>
        <begin position="167"/>
        <end position="186"/>
    </location>
</feature>
<protein>
    <submittedName>
        <fullName evidence="7">Oligosaccharide flippase family protein</fullName>
    </submittedName>
</protein>
<dbReference type="OrthoDB" id="9769862at2"/>
<feature type="transmembrane region" description="Helical" evidence="6">
    <location>
        <begin position="379"/>
        <end position="399"/>
    </location>
</feature>
<dbReference type="GO" id="GO:0005886">
    <property type="term" value="C:plasma membrane"/>
    <property type="evidence" value="ECO:0007669"/>
    <property type="project" value="UniProtKB-SubCell"/>
</dbReference>
<evidence type="ECO:0000256" key="5">
    <source>
        <dbReference type="ARBA" id="ARBA00023136"/>
    </source>
</evidence>
<feature type="transmembrane region" description="Helical" evidence="6">
    <location>
        <begin position="232"/>
        <end position="253"/>
    </location>
</feature>
<feature type="transmembrane region" description="Helical" evidence="6">
    <location>
        <begin position="259"/>
        <end position="285"/>
    </location>
</feature>
<reference evidence="7 8" key="1">
    <citation type="submission" date="2019-12" db="EMBL/GenBank/DDBJ databases">
        <title>Shinella kummerowiae sp. nov., a symbiotic bacterium isolated from root nodules of the herbal legume Kummerowia stipulacea.</title>
        <authorList>
            <person name="Gao J."/>
        </authorList>
    </citation>
    <scope>NUCLEOTIDE SEQUENCE [LARGE SCALE GENOMIC DNA]</scope>
    <source>
        <strain evidence="7 8">CCBAU 25048</strain>
    </source>
</reference>
<dbReference type="Proteomes" id="UP000435802">
    <property type="component" value="Unassembled WGS sequence"/>
</dbReference>
<accession>A0A6N8SBL8</accession>
<organism evidence="7 8">
    <name type="scientific">Shinella kummerowiae</name>
    <dbReference type="NCBI Taxonomy" id="417745"/>
    <lineage>
        <taxon>Bacteria</taxon>
        <taxon>Pseudomonadati</taxon>
        <taxon>Pseudomonadota</taxon>
        <taxon>Alphaproteobacteria</taxon>
        <taxon>Hyphomicrobiales</taxon>
        <taxon>Rhizobiaceae</taxon>
        <taxon>Shinella</taxon>
    </lineage>
</organism>
<evidence type="ECO:0000256" key="2">
    <source>
        <dbReference type="ARBA" id="ARBA00022475"/>
    </source>
</evidence>
<feature type="transmembrane region" description="Helical" evidence="6">
    <location>
        <begin position="318"/>
        <end position="339"/>
    </location>
</feature>
<feature type="transmembrane region" description="Helical" evidence="6">
    <location>
        <begin position="133"/>
        <end position="155"/>
    </location>
</feature>